<evidence type="ECO:0000313" key="1">
    <source>
        <dbReference type="EMBL" id="BBM87634.1"/>
    </source>
</evidence>
<dbReference type="PANTHER" id="PTHR38664:SF1">
    <property type="entry name" value="SLR0058 PROTEIN"/>
    <property type="match status" value="1"/>
</dbReference>
<dbReference type="Pfam" id="PF05597">
    <property type="entry name" value="Phasin"/>
    <property type="match status" value="1"/>
</dbReference>
<dbReference type="EMBL" id="AP019860">
    <property type="protein sequence ID" value="BBM87634.1"/>
    <property type="molecule type" value="Genomic_DNA"/>
</dbReference>
<accession>A0A5S9F7G9</accession>
<dbReference type="AlphaFoldDB" id="A0A5S9F7G9"/>
<protein>
    <recommendedName>
        <fullName evidence="3">Phasin domain-containing protein</fullName>
    </recommendedName>
</protein>
<gene>
    <name evidence="1" type="ORF">UABAM_06046</name>
</gene>
<organism evidence="1 2">
    <name type="scientific">Uabimicrobium amorphum</name>
    <dbReference type="NCBI Taxonomy" id="2596890"/>
    <lineage>
        <taxon>Bacteria</taxon>
        <taxon>Pseudomonadati</taxon>
        <taxon>Planctomycetota</taxon>
        <taxon>Candidatus Uabimicrobiia</taxon>
        <taxon>Candidatus Uabimicrobiales</taxon>
        <taxon>Candidatus Uabimicrobiaceae</taxon>
        <taxon>Candidatus Uabimicrobium</taxon>
    </lineage>
</organism>
<reference evidence="1 2" key="1">
    <citation type="submission" date="2019-08" db="EMBL/GenBank/DDBJ databases">
        <title>Complete genome sequence of Candidatus Uab amorphum.</title>
        <authorList>
            <person name="Shiratori T."/>
            <person name="Suzuki S."/>
            <person name="Kakizawa Y."/>
            <person name="Ishida K."/>
        </authorList>
    </citation>
    <scope>NUCLEOTIDE SEQUENCE [LARGE SCALE GENOMIC DNA]</scope>
    <source>
        <strain evidence="1 2">SRT547</strain>
    </source>
</reference>
<keyword evidence="2" id="KW-1185">Reference proteome</keyword>
<dbReference type="InterPro" id="IPR008769">
    <property type="entry name" value="PhaF_PhaI"/>
</dbReference>
<evidence type="ECO:0008006" key="3">
    <source>
        <dbReference type="Google" id="ProtNLM"/>
    </source>
</evidence>
<name>A0A5S9F7G9_UABAM</name>
<dbReference type="PANTHER" id="PTHR38664">
    <property type="entry name" value="SLR0058 PROTEIN"/>
    <property type="match status" value="1"/>
</dbReference>
<evidence type="ECO:0000313" key="2">
    <source>
        <dbReference type="Proteomes" id="UP000326354"/>
    </source>
</evidence>
<proteinExistence type="predicted"/>
<dbReference type="Proteomes" id="UP000326354">
    <property type="component" value="Chromosome"/>
</dbReference>
<dbReference type="RefSeq" id="WP_151971643.1">
    <property type="nucleotide sequence ID" value="NZ_AP019860.1"/>
</dbReference>
<dbReference type="KEGG" id="uam:UABAM_06046"/>
<sequence>MEIANNITQTTQNIPQKLLQKSCEAQENLKQQLKKLGLATLGAFSLYQEQAGEKIKQFVLKGTEVEKNLNTWANGLWKKGYSETKQTINDVEKTLEISNLLSKMNIPTKSDVEALAQKVEALNSKIDEIITATKNETTETTEITTTEEIIATSASSQA</sequence>